<gene>
    <name evidence="2" type="primary">khtT</name>
    <name evidence="2" type="ORF">SPTER_27910</name>
</gene>
<dbReference type="KEGG" id="sted:SPTER_27910"/>
<dbReference type="AlphaFoldDB" id="A0A517DVP7"/>
<organism evidence="2 3">
    <name type="scientific">Sporomusa termitida</name>
    <dbReference type="NCBI Taxonomy" id="2377"/>
    <lineage>
        <taxon>Bacteria</taxon>
        <taxon>Bacillati</taxon>
        <taxon>Bacillota</taxon>
        <taxon>Negativicutes</taxon>
        <taxon>Selenomonadales</taxon>
        <taxon>Sporomusaceae</taxon>
        <taxon>Sporomusa</taxon>
    </lineage>
</organism>
<dbReference type="PROSITE" id="PS51202">
    <property type="entry name" value="RCK_C"/>
    <property type="match status" value="1"/>
</dbReference>
<dbReference type="PANTHER" id="PTHR30445">
    <property type="entry name" value="K(+)_H(+) ANTIPORTER SUBUNIT KHTT"/>
    <property type="match status" value="1"/>
</dbReference>
<dbReference type="GO" id="GO:0008324">
    <property type="term" value="F:monoatomic cation transmembrane transporter activity"/>
    <property type="evidence" value="ECO:0007669"/>
    <property type="project" value="InterPro"/>
</dbReference>
<evidence type="ECO:0000313" key="2">
    <source>
        <dbReference type="EMBL" id="QDR81411.1"/>
    </source>
</evidence>
<dbReference type="OrthoDB" id="67547at2"/>
<sequence length="165" mass="18420">MFSIKESNLPGIGKKYQMLTRGGDLLVFVIHDDGRREIYQYDPKDPDEMISTFTLEDDEARQVAAIVGGMTYKPKALETIEMALNDLIIEWYKLESSSPCIGKCIGELDIRQKTGATIIAIVEKDQTQTVSPGPEHILKADAMLVVAGDRKQIKALKNLLIHKES</sequence>
<dbReference type="InterPro" id="IPR058776">
    <property type="entry name" value="KhtT-like_N"/>
</dbReference>
<dbReference type="InterPro" id="IPR050144">
    <property type="entry name" value="AAE_transporter"/>
</dbReference>
<name>A0A517DVP7_9FIRM</name>
<dbReference type="Gene3D" id="3.30.70.1450">
    <property type="entry name" value="Regulator of K+ conductance, C-terminal domain"/>
    <property type="match status" value="1"/>
</dbReference>
<dbReference type="InterPro" id="IPR006037">
    <property type="entry name" value="RCK_C"/>
</dbReference>
<dbReference type="SUPFAM" id="SSF116726">
    <property type="entry name" value="TrkA C-terminal domain-like"/>
    <property type="match status" value="1"/>
</dbReference>
<dbReference type="Proteomes" id="UP000320776">
    <property type="component" value="Chromosome"/>
</dbReference>
<dbReference type="InterPro" id="IPR026278">
    <property type="entry name" value="KhtT"/>
</dbReference>
<dbReference type="EMBL" id="CP036259">
    <property type="protein sequence ID" value="QDR81411.1"/>
    <property type="molecule type" value="Genomic_DNA"/>
</dbReference>
<accession>A0A517DVP7</accession>
<keyword evidence="3" id="KW-1185">Reference proteome</keyword>
<dbReference type="Pfam" id="PF02080">
    <property type="entry name" value="TrkA_C"/>
    <property type="match status" value="1"/>
</dbReference>
<dbReference type="InterPro" id="IPR036721">
    <property type="entry name" value="RCK_C_sf"/>
</dbReference>
<evidence type="ECO:0000313" key="3">
    <source>
        <dbReference type="Proteomes" id="UP000320776"/>
    </source>
</evidence>
<protein>
    <submittedName>
        <fullName evidence="2">K(+)/H(+) antiporter subunit KhtT</fullName>
    </submittedName>
</protein>
<dbReference type="Pfam" id="PF25991">
    <property type="entry name" value="KhtT_N"/>
    <property type="match status" value="1"/>
</dbReference>
<dbReference type="RefSeq" id="WP_144350902.1">
    <property type="nucleotide sequence ID" value="NZ_CP036259.1"/>
</dbReference>
<dbReference type="PIRSF" id="PIRSF005028">
    <property type="entry name" value="KhtT"/>
    <property type="match status" value="1"/>
</dbReference>
<evidence type="ECO:0000259" key="1">
    <source>
        <dbReference type="PROSITE" id="PS51202"/>
    </source>
</evidence>
<reference evidence="2 3" key="1">
    <citation type="submission" date="2019-02" db="EMBL/GenBank/DDBJ databases">
        <title>Closed genome of Sporomusa termitida DSM 4440.</title>
        <authorList>
            <person name="Poehlein A."/>
            <person name="Daniel R."/>
        </authorList>
    </citation>
    <scope>NUCLEOTIDE SEQUENCE [LARGE SCALE GENOMIC DNA]</scope>
    <source>
        <strain evidence="2 3">DSM 4440</strain>
    </source>
</reference>
<feature type="domain" description="RCK C-terminal" evidence="1">
    <location>
        <begin position="77"/>
        <end position="162"/>
    </location>
</feature>
<proteinExistence type="predicted"/>
<dbReference type="GO" id="GO:0006813">
    <property type="term" value="P:potassium ion transport"/>
    <property type="evidence" value="ECO:0007669"/>
    <property type="project" value="InterPro"/>
</dbReference>
<dbReference type="PANTHER" id="PTHR30445:SF8">
    <property type="entry name" value="K(+)_H(+) ANTIPORTER SUBUNIT KHTT"/>
    <property type="match status" value="1"/>
</dbReference>